<comment type="caution">
    <text evidence="4">The sequence shown here is derived from an EMBL/GenBank/DDBJ whole genome shotgun (WGS) entry which is preliminary data.</text>
</comment>
<dbReference type="PANTHER" id="PTHR22625:SF70">
    <property type="entry name" value="PLEXIN A, ISOFORM A"/>
    <property type="match status" value="1"/>
</dbReference>
<protein>
    <submittedName>
        <fullName evidence="4">IPT/TIG domain-containing protein</fullName>
    </submittedName>
</protein>
<feature type="domain" description="IPT/TIG" evidence="3">
    <location>
        <begin position="821"/>
        <end position="904"/>
    </location>
</feature>
<feature type="domain" description="IPT/TIG" evidence="3">
    <location>
        <begin position="304"/>
        <end position="391"/>
    </location>
</feature>
<feature type="region of interest" description="Disordered" evidence="1">
    <location>
        <begin position="1482"/>
        <end position="1524"/>
    </location>
</feature>
<dbReference type="GO" id="GO:0017154">
    <property type="term" value="F:semaphorin receptor activity"/>
    <property type="evidence" value="ECO:0007669"/>
    <property type="project" value="InterPro"/>
</dbReference>
<feature type="compositionally biased region" description="Gly residues" evidence="1">
    <location>
        <begin position="1392"/>
        <end position="1402"/>
    </location>
</feature>
<dbReference type="InterPro" id="IPR013783">
    <property type="entry name" value="Ig-like_fold"/>
</dbReference>
<dbReference type="InterPro" id="IPR002909">
    <property type="entry name" value="IPT_dom"/>
</dbReference>
<accession>A0A9X1SS33</accession>
<dbReference type="Gene3D" id="2.60.40.10">
    <property type="entry name" value="Immunoglobulins"/>
    <property type="match status" value="12"/>
</dbReference>
<keyword evidence="2" id="KW-0812">Transmembrane</keyword>
<feature type="domain" description="IPT/TIG" evidence="3">
    <location>
        <begin position="996"/>
        <end position="1080"/>
    </location>
</feature>
<keyword evidence="5" id="KW-1185">Reference proteome</keyword>
<keyword evidence="2" id="KW-1133">Transmembrane helix</keyword>
<feature type="domain" description="IPT/TIG" evidence="3">
    <location>
        <begin position="735"/>
        <end position="818"/>
    </location>
</feature>
<feature type="domain" description="IPT/TIG" evidence="3">
    <location>
        <begin position="908"/>
        <end position="991"/>
    </location>
</feature>
<dbReference type="SMART" id="SM00429">
    <property type="entry name" value="IPT"/>
    <property type="match status" value="12"/>
</dbReference>
<dbReference type="GO" id="GO:0005975">
    <property type="term" value="P:carbohydrate metabolic process"/>
    <property type="evidence" value="ECO:0007669"/>
    <property type="project" value="UniProtKB-ARBA"/>
</dbReference>
<keyword evidence="2" id="KW-0472">Membrane</keyword>
<name>A0A9X1SS33_9ACTN</name>
<dbReference type="InterPro" id="IPR031148">
    <property type="entry name" value="Plexin"/>
</dbReference>
<dbReference type="CDD" id="cd00102">
    <property type="entry name" value="IPT"/>
    <property type="match status" value="7"/>
</dbReference>
<dbReference type="InterPro" id="IPR014756">
    <property type="entry name" value="Ig_E-set"/>
</dbReference>
<evidence type="ECO:0000256" key="2">
    <source>
        <dbReference type="SAM" id="Phobius"/>
    </source>
</evidence>
<feature type="transmembrane region" description="Helical" evidence="2">
    <location>
        <begin position="1450"/>
        <end position="1471"/>
    </location>
</feature>
<sequence length="1524" mass="148266">MKKSATDDKDKKDSRLSKKTIRAAADGSTGALAYGVKTTVSLLGAPLVNVNETPKSAWPAGPPQATTANIGVPNLLSTGEVTTTAEGDDLKDTSKATSSVAGLGTGTGLQGLQGVTADVIGSTCIGTAAGVTATSTVTGLKLAGVANTTIPTNPAPNTVLDIAIGKLHLNEQTKSTAGGKTTLVTNALRLELLGGALSAVGTGDVIAGHTECTTTDALVPTLTGIAPTTGPTTGGTSVVLTGTNFRGTSSVKFGSTEAAYTIDSTTKITAFSPAGSGAQNVTVTTPGTTGGTNTGTNNFTYVGAPTVTGVAPSNGPPGGTTSVTITGTGFSGTGVGTPTVKFGNTNATGVTVNSANSITANAPAGTGTVFVTVTTNAGTSAQGTANQYTYQDALALTSIAPTSGPITGGTTVTATGTGFTADSVIQFGTTALSTTYVSDTKLTAVSPAGTGTANVTVKRGTQPATSPQVFTYNAVPVVTGLSVATGPDTGGTTVTVNGTGLADVTNVTIGGNSATPSNVTATSLQFTTPAHAAGAVTVSLTSPSGTAPAGVFLYTSTAAPSAIIVTGLAPSSGPLAGGGSATLTGTFLTAGNTVTIGGKNAPVTNEVPGALTGTITVTVPQGDAPGAAPVVVSNGGSSSLISLANTYTYTAATPTVGSLSPTNGPSTGGTEVTVTGTGFTSGSVIYWGAIPMVTTYVDGTTLKFTTPPGTGTNTVTVRTNGGTASNGATFTSNAIPVVLTINPLTGPVTGGTTVNVTGSNLTAISTIQVGSKTVNKNSGGSAGAFSFDTPSNSAGASLITFNVSGGGTALTPGTFVYTPIAAGAATVNPTSGPIQGGNQVTITGTGFSSLLALTVGGKVVPASDYTVTGDTTLTFTMPSGLISGTVPVIIATAGGIVTVNYTYSAFDSALILGISPITGPTTGGTQVTITGTGFTGATGATFGGTPGTGFNVNAAGTQVTVTTPAKAAGLVNVALTNGSAASTSTALFTYLAANLGPVVTGLTPALGSVAGGNQVTISGSGFLLATGVTFGGTAATITSLINTNTIVVNAPAHAVGEVDVVVTTPVGSSSVSADSKYTYVAANGVPVVDTMTPRSGPTGGGTTVVFRGLGMTGVNRVTFDGTAATDLTVVDNTTLTLKTPAHTAGGVPVILTNANGASRSYLFTYVPLSGLPTVSGLTPNVGPVAGGTVVTISGTGFDSATTVSFDGVEGTDLELGVDIDGPGTALETSGDVSQAVTKDAGLKAVAYKPALAKRAVGEIKAAASNTLKVTTPPHAGGPTTVVVTNSAGSISFLQSFTFIPVLAATSTINTQVEVGASKRITPRGPSYSGIEVTDCTTPEGQGSVRISDDEKTCLYTAPDDEGDDSFVMSVIDDLGQTAEQTVNVEIVAEGGTDLGDGGGNDSGDGDDGGTDLGDGGGNSSGDGDDGGTGSGGEGGNDTGSGLAFTGTPLLLIPGLALGLVLVLIGAGLLGAERFRIRRGGSLREPATDEDGRQLMPAGLFGPQSQDQDRLRDEDGPKPSPDDAA</sequence>
<feature type="compositionally biased region" description="Gly residues" evidence="1">
    <location>
        <begin position="1410"/>
        <end position="1438"/>
    </location>
</feature>
<dbReference type="RefSeq" id="WP_231438768.1">
    <property type="nucleotide sequence ID" value="NZ_JAJOMB010000001.1"/>
</dbReference>
<evidence type="ECO:0000313" key="5">
    <source>
        <dbReference type="Proteomes" id="UP001138997"/>
    </source>
</evidence>
<dbReference type="PANTHER" id="PTHR22625">
    <property type="entry name" value="PLEXIN"/>
    <property type="match status" value="1"/>
</dbReference>
<evidence type="ECO:0000259" key="3">
    <source>
        <dbReference type="SMART" id="SM00429"/>
    </source>
</evidence>
<dbReference type="Pfam" id="PF01833">
    <property type="entry name" value="TIG"/>
    <property type="match status" value="12"/>
</dbReference>
<proteinExistence type="predicted"/>
<feature type="domain" description="IPT/TIG" evidence="3">
    <location>
        <begin position="562"/>
        <end position="650"/>
    </location>
</feature>
<reference evidence="4" key="1">
    <citation type="submission" date="2021-11" db="EMBL/GenBank/DDBJ databases">
        <title>Streptomyces corallinus and Kineosporia corallina sp. nov., two new coral-derived marine actinobacteria.</title>
        <authorList>
            <person name="Buangrab K."/>
            <person name="Sutthacheep M."/>
            <person name="Yeemin T."/>
            <person name="Harunari E."/>
            <person name="Igarashi Y."/>
            <person name="Sripreechasak P."/>
            <person name="Kanchanasin P."/>
            <person name="Tanasupawat S."/>
            <person name="Phongsopitanun W."/>
        </authorList>
    </citation>
    <scope>NUCLEOTIDE SEQUENCE</scope>
    <source>
        <strain evidence="4">JCM 31032</strain>
    </source>
</reference>
<feature type="domain" description="IPT/TIG" evidence="3">
    <location>
        <begin position="1085"/>
        <end position="1166"/>
    </location>
</feature>
<feature type="region of interest" description="Disordered" evidence="1">
    <location>
        <begin position="1390"/>
        <end position="1439"/>
    </location>
</feature>
<feature type="domain" description="IPT/TIG" evidence="3">
    <location>
        <begin position="475"/>
        <end position="555"/>
    </location>
</feature>
<dbReference type="Proteomes" id="UP001138997">
    <property type="component" value="Unassembled WGS sequence"/>
</dbReference>
<feature type="domain" description="IPT/TIG" evidence="3">
    <location>
        <begin position="219"/>
        <end position="302"/>
    </location>
</feature>
<feature type="domain" description="IPT/TIG" evidence="3">
    <location>
        <begin position="393"/>
        <end position="473"/>
    </location>
</feature>
<dbReference type="CDD" id="cd00603">
    <property type="entry name" value="IPT_PCSR"/>
    <property type="match status" value="1"/>
</dbReference>
<dbReference type="SUPFAM" id="SSF81296">
    <property type="entry name" value="E set domains"/>
    <property type="match status" value="12"/>
</dbReference>
<feature type="compositionally biased region" description="Basic and acidic residues" evidence="1">
    <location>
        <begin position="1506"/>
        <end position="1524"/>
    </location>
</feature>
<feature type="domain" description="IPT/TIG" evidence="3">
    <location>
        <begin position="653"/>
        <end position="731"/>
    </location>
</feature>
<dbReference type="EMBL" id="JAJOMB010000001">
    <property type="protein sequence ID" value="MCD5309851.1"/>
    <property type="molecule type" value="Genomic_DNA"/>
</dbReference>
<evidence type="ECO:0000256" key="1">
    <source>
        <dbReference type="SAM" id="MobiDB-lite"/>
    </source>
</evidence>
<feature type="domain" description="IPT/TIG" evidence="3">
    <location>
        <begin position="1171"/>
        <end position="1299"/>
    </location>
</feature>
<organism evidence="4 5">
    <name type="scientific">Kineosporia babensis</name>
    <dbReference type="NCBI Taxonomy" id="499548"/>
    <lineage>
        <taxon>Bacteria</taxon>
        <taxon>Bacillati</taxon>
        <taxon>Actinomycetota</taxon>
        <taxon>Actinomycetes</taxon>
        <taxon>Kineosporiales</taxon>
        <taxon>Kineosporiaceae</taxon>
        <taxon>Kineosporia</taxon>
    </lineage>
</organism>
<gene>
    <name evidence="4" type="ORF">LR394_03015</name>
</gene>
<evidence type="ECO:0000313" key="4">
    <source>
        <dbReference type="EMBL" id="MCD5309851.1"/>
    </source>
</evidence>